<sequence>MDALLFAPVAVAIALTPGPNNFCGLNNGIRAGVGAAMVATTGRAAAFAIFLTVSAVGLGAMLLASEAAFTAVKWVGAAYLFWLGWRAWNSREFGGLDLLDGEGAAQAAVPQAAPPRLRALAMQEFLLGITNPKAIILFAAVFPQFIDPAQPAARQFLVLGTVYLLAEFVSTAVYASCGRQIRRVIRSQRGVARLNKATGGFFMGAGGLLLAANR</sequence>
<dbReference type="InterPro" id="IPR001123">
    <property type="entry name" value="LeuE-type"/>
</dbReference>
<comment type="caution">
    <text evidence="7">The sequence shown here is derived from an EMBL/GenBank/DDBJ whole genome shotgun (WGS) entry which is preliminary data.</text>
</comment>
<feature type="transmembrane region" description="Helical" evidence="6">
    <location>
        <begin position="152"/>
        <end position="174"/>
    </location>
</feature>
<gene>
    <name evidence="7" type="ORF">AX018_10782</name>
</gene>
<dbReference type="GO" id="GO:0005886">
    <property type="term" value="C:plasma membrane"/>
    <property type="evidence" value="ECO:0007669"/>
    <property type="project" value="UniProtKB-SubCell"/>
</dbReference>
<dbReference type="GO" id="GO:0015171">
    <property type="term" value="F:amino acid transmembrane transporter activity"/>
    <property type="evidence" value="ECO:0007669"/>
    <property type="project" value="TreeGrafter"/>
</dbReference>
<dbReference type="PANTHER" id="PTHR30086">
    <property type="entry name" value="ARGININE EXPORTER PROTEIN ARGO"/>
    <property type="match status" value="1"/>
</dbReference>
<name>A0A328YRH4_9BURK</name>
<comment type="subcellular location">
    <subcellularLocation>
        <location evidence="1">Cell membrane</location>
        <topology evidence="1">Multi-pass membrane protein</topology>
    </subcellularLocation>
</comment>
<feature type="transmembrane region" description="Helical" evidence="6">
    <location>
        <begin position="194"/>
        <end position="212"/>
    </location>
</feature>
<feature type="transmembrane region" description="Helical" evidence="6">
    <location>
        <begin position="125"/>
        <end position="146"/>
    </location>
</feature>
<reference evidence="7 8" key="1">
    <citation type="submission" date="2018-06" db="EMBL/GenBank/DDBJ databases">
        <title>Genomic Encyclopedia of Archaeal and Bacterial Type Strains, Phase II (KMG-II): from individual species to whole genera.</title>
        <authorList>
            <person name="Goeker M."/>
        </authorList>
    </citation>
    <scope>NUCLEOTIDE SEQUENCE [LARGE SCALE GENOMIC DNA]</scope>
    <source>
        <strain evidence="7 8">CFPB 3232</strain>
    </source>
</reference>
<evidence type="ECO:0000256" key="2">
    <source>
        <dbReference type="ARBA" id="ARBA00022475"/>
    </source>
</evidence>
<dbReference type="AlphaFoldDB" id="A0A328YRH4"/>
<organism evidence="7 8">
    <name type="scientific">Paracidovorax anthurii</name>
    <dbReference type="NCBI Taxonomy" id="78229"/>
    <lineage>
        <taxon>Bacteria</taxon>
        <taxon>Pseudomonadati</taxon>
        <taxon>Pseudomonadota</taxon>
        <taxon>Betaproteobacteria</taxon>
        <taxon>Burkholderiales</taxon>
        <taxon>Comamonadaceae</taxon>
        <taxon>Paracidovorax</taxon>
    </lineage>
</organism>
<evidence type="ECO:0000256" key="4">
    <source>
        <dbReference type="ARBA" id="ARBA00022989"/>
    </source>
</evidence>
<proteinExistence type="predicted"/>
<keyword evidence="5 6" id="KW-0472">Membrane</keyword>
<dbReference type="RefSeq" id="WP_111882396.1">
    <property type="nucleotide sequence ID" value="NZ_CBCSGC010000295.1"/>
</dbReference>
<evidence type="ECO:0000313" key="7">
    <source>
        <dbReference type="EMBL" id="RAR72696.1"/>
    </source>
</evidence>
<dbReference type="Proteomes" id="UP000248856">
    <property type="component" value="Unassembled WGS sequence"/>
</dbReference>
<keyword evidence="2" id="KW-1003">Cell membrane</keyword>
<evidence type="ECO:0000313" key="8">
    <source>
        <dbReference type="Proteomes" id="UP000248856"/>
    </source>
</evidence>
<keyword evidence="4 6" id="KW-1133">Transmembrane helix</keyword>
<evidence type="ECO:0000256" key="1">
    <source>
        <dbReference type="ARBA" id="ARBA00004651"/>
    </source>
</evidence>
<dbReference type="OrthoDB" id="9804822at2"/>
<evidence type="ECO:0000256" key="3">
    <source>
        <dbReference type="ARBA" id="ARBA00022692"/>
    </source>
</evidence>
<keyword evidence="3 6" id="KW-0812">Transmembrane</keyword>
<dbReference type="PIRSF" id="PIRSF006324">
    <property type="entry name" value="LeuE"/>
    <property type="match status" value="1"/>
</dbReference>
<dbReference type="Pfam" id="PF01810">
    <property type="entry name" value="LysE"/>
    <property type="match status" value="1"/>
</dbReference>
<accession>A0A328YRH4</accession>
<dbReference type="EMBL" id="QLTA01000078">
    <property type="protein sequence ID" value="RAR72696.1"/>
    <property type="molecule type" value="Genomic_DNA"/>
</dbReference>
<keyword evidence="8" id="KW-1185">Reference proteome</keyword>
<evidence type="ECO:0000256" key="6">
    <source>
        <dbReference type="SAM" id="Phobius"/>
    </source>
</evidence>
<protein>
    <submittedName>
        <fullName evidence="7">Threonine/homoserine/homoserine lactone efflux protein</fullName>
    </submittedName>
</protein>
<dbReference type="PANTHER" id="PTHR30086:SF20">
    <property type="entry name" value="ARGININE EXPORTER PROTEIN ARGO-RELATED"/>
    <property type="match status" value="1"/>
</dbReference>
<evidence type="ECO:0000256" key="5">
    <source>
        <dbReference type="ARBA" id="ARBA00023136"/>
    </source>
</evidence>